<evidence type="ECO:0000259" key="7">
    <source>
        <dbReference type="PROSITE" id="PS50888"/>
    </source>
</evidence>
<dbReference type="VEuPathDB" id="VectorBase:AAEL007271"/>
<reference evidence="8" key="3">
    <citation type="submission" date="2012-09" db="EMBL/GenBank/DDBJ databases">
        <authorList>
            <consortium name="VectorBase"/>
        </authorList>
    </citation>
    <scope>NUCLEOTIDE SEQUENCE</scope>
    <source>
        <strain evidence="8">Liverpool</strain>
    </source>
</reference>
<protein>
    <submittedName>
        <fullName evidence="8">AAEL013946-PA</fullName>
    </submittedName>
</protein>
<keyword evidence="2" id="KW-0805">Transcription regulation</keyword>
<dbReference type="Pfam" id="PF00010">
    <property type="entry name" value="HLH"/>
    <property type="match status" value="1"/>
</dbReference>
<dbReference type="AlphaFoldDB" id="Q16HQ5"/>
<gene>
    <name evidence="8" type="ORF">AaeL_AAEL013946</name>
</gene>
<evidence type="ECO:0000313" key="9">
    <source>
        <dbReference type="Proteomes" id="UP000682892"/>
    </source>
</evidence>
<dbReference type="Gene3D" id="4.10.280.10">
    <property type="entry name" value="Helix-loop-helix DNA-binding domain"/>
    <property type="match status" value="1"/>
</dbReference>
<dbReference type="InterPro" id="IPR036638">
    <property type="entry name" value="HLH_DNA-bd_sf"/>
</dbReference>
<keyword evidence="4" id="KW-0804">Transcription</keyword>
<evidence type="ECO:0000256" key="4">
    <source>
        <dbReference type="ARBA" id="ARBA00023163"/>
    </source>
</evidence>
<dbReference type="Proteomes" id="UP000682892">
    <property type="component" value="Unassembled WGS sequence"/>
</dbReference>
<dbReference type="InterPro" id="IPR011598">
    <property type="entry name" value="bHLH_dom"/>
</dbReference>
<dbReference type="PANTHER" id="PTHR15741:SF37">
    <property type="entry name" value="LD38259P"/>
    <property type="match status" value="1"/>
</dbReference>
<evidence type="ECO:0000256" key="1">
    <source>
        <dbReference type="ARBA" id="ARBA00004123"/>
    </source>
</evidence>
<feature type="region of interest" description="Disordered" evidence="6">
    <location>
        <begin position="1"/>
        <end position="56"/>
    </location>
</feature>
<dbReference type="GO" id="GO:0005634">
    <property type="term" value="C:nucleus"/>
    <property type="evidence" value="ECO:0007669"/>
    <property type="project" value="UniProtKB-SubCell"/>
</dbReference>
<dbReference type="GO" id="GO:0046983">
    <property type="term" value="F:protein dimerization activity"/>
    <property type="evidence" value="ECO:0007669"/>
    <property type="project" value="InterPro"/>
</dbReference>
<dbReference type="PANTHER" id="PTHR15741">
    <property type="entry name" value="BASIC HELIX-LOOP-HELIX ZIP TRANSCRIPTION FACTOR"/>
    <property type="match status" value="1"/>
</dbReference>
<comment type="subcellular location">
    <subcellularLocation>
        <location evidence="1">Nucleus</location>
    </subcellularLocation>
</comment>
<reference evidence="8" key="2">
    <citation type="journal article" date="2007" name="Science">
        <title>Genome sequence of Aedes aegypti, a major arbovirus vector.</title>
        <authorList>
            <person name="Nene V."/>
            <person name="Wortman J.R."/>
            <person name="Lawson D."/>
            <person name="Haas B."/>
            <person name="Kodira C."/>
            <person name="Tu Z.J."/>
            <person name="Loftus B."/>
            <person name="Xi Z."/>
            <person name="Megy K."/>
            <person name="Grabherr M."/>
            <person name="Ren Q."/>
            <person name="Zdobnov E.M."/>
            <person name="Lobo N.F."/>
            <person name="Campbell K.S."/>
            <person name="Brown S.E."/>
            <person name="Bonaldo M.F."/>
            <person name="Zhu J."/>
            <person name="Sinkins S.P."/>
            <person name="Hogenkamp D.G."/>
            <person name="Amedeo P."/>
            <person name="Arensburger P."/>
            <person name="Atkinson P.W."/>
            <person name="Bidwell S."/>
            <person name="Biedler J."/>
            <person name="Birney E."/>
            <person name="Bruggner R.V."/>
            <person name="Costas J."/>
            <person name="Coy M.R."/>
            <person name="Crabtree J."/>
            <person name="Crawford M."/>
            <person name="Debruyn B."/>
            <person name="Decaprio D."/>
            <person name="Eiglmeier K."/>
            <person name="Eisenstadt E."/>
            <person name="El-Dorry H."/>
            <person name="Gelbart W.M."/>
            <person name="Gomes S.L."/>
            <person name="Hammond M."/>
            <person name="Hannick L.I."/>
            <person name="Hogan J.R."/>
            <person name="Holmes M.H."/>
            <person name="Jaffe D."/>
            <person name="Johnston J.S."/>
            <person name="Kennedy R.C."/>
            <person name="Koo H."/>
            <person name="Kravitz S."/>
            <person name="Kriventseva E.V."/>
            <person name="Kulp D."/>
            <person name="Labutti K."/>
            <person name="Lee E."/>
            <person name="Li S."/>
            <person name="Lovin D.D."/>
            <person name="Mao C."/>
            <person name="Mauceli E."/>
            <person name="Menck C.F."/>
            <person name="Miller J.R."/>
            <person name="Montgomery P."/>
            <person name="Mori A."/>
            <person name="Nascimento A.L."/>
            <person name="Naveira H.F."/>
            <person name="Nusbaum C."/>
            <person name="O'leary S."/>
            <person name="Orvis J."/>
            <person name="Pertea M."/>
            <person name="Quesneville H."/>
            <person name="Reidenbach K.R."/>
            <person name="Rogers Y.H."/>
            <person name="Roth C.W."/>
            <person name="Schneider J.R."/>
            <person name="Schatz M."/>
            <person name="Shumway M."/>
            <person name="Stanke M."/>
            <person name="Stinson E.O."/>
            <person name="Tubio J.M."/>
            <person name="Vanzee J.P."/>
            <person name="Verjovski-Almeida S."/>
            <person name="Werner D."/>
            <person name="White O."/>
            <person name="Wyder S."/>
            <person name="Zeng Q."/>
            <person name="Zhao Q."/>
            <person name="Zhao Y."/>
            <person name="Hill C.A."/>
            <person name="Raikhel A.S."/>
            <person name="Soares M.B."/>
            <person name="Knudson D.L."/>
            <person name="Lee N.H."/>
            <person name="Galagan J."/>
            <person name="Salzberg S.L."/>
            <person name="Paulsen I.T."/>
            <person name="Dimopoulos G."/>
            <person name="Collins F.H."/>
            <person name="Birren B."/>
            <person name="Fraser-Liggett C.M."/>
            <person name="Severson D.W."/>
        </authorList>
    </citation>
    <scope>NUCLEOTIDE SEQUENCE [LARGE SCALE GENOMIC DNA]</scope>
    <source>
        <strain evidence="8">Liverpool</strain>
    </source>
</reference>
<dbReference type="EMBL" id="CH478149">
    <property type="protein sequence ID" value="EAT33785.1"/>
    <property type="molecule type" value="Genomic_DNA"/>
</dbReference>
<dbReference type="GO" id="GO:0000981">
    <property type="term" value="F:DNA-binding transcription factor activity, RNA polymerase II-specific"/>
    <property type="evidence" value="ECO:0007669"/>
    <property type="project" value="TreeGrafter"/>
</dbReference>
<dbReference type="CDD" id="cd11405">
    <property type="entry name" value="bHLHzip_MLXIP_like"/>
    <property type="match status" value="1"/>
</dbReference>
<evidence type="ECO:0000256" key="3">
    <source>
        <dbReference type="ARBA" id="ARBA00023125"/>
    </source>
</evidence>
<evidence type="ECO:0000256" key="6">
    <source>
        <dbReference type="SAM" id="MobiDB-lite"/>
    </source>
</evidence>
<dbReference type="HOGENOM" id="CLU_2607944_0_0_1"/>
<keyword evidence="5" id="KW-0539">Nucleus</keyword>
<evidence type="ECO:0000256" key="2">
    <source>
        <dbReference type="ARBA" id="ARBA00023015"/>
    </source>
</evidence>
<dbReference type="PROSITE" id="PS50888">
    <property type="entry name" value="BHLH"/>
    <property type="match status" value="1"/>
</dbReference>
<organism evidence="8 9">
    <name type="scientific">Aedes aegypti</name>
    <name type="common">Yellowfever mosquito</name>
    <name type="synonym">Culex aegypti</name>
    <dbReference type="NCBI Taxonomy" id="7159"/>
    <lineage>
        <taxon>Eukaryota</taxon>
        <taxon>Metazoa</taxon>
        <taxon>Ecdysozoa</taxon>
        <taxon>Arthropoda</taxon>
        <taxon>Hexapoda</taxon>
        <taxon>Insecta</taxon>
        <taxon>Pterygota</taxon>
        <taxon>Neoptera</taxon>
        <taxon>Endopterygota</taxon>
        <taxon>Diptera</taxon>
        <taxon>Nematocera</taxon>
        <taxon>Culicoidea</taxon>
        <taxon>Culicidae</taxon>
        <taxon>Culicinae</taxon>
        <taxon>Aedini</taxon>
        <taxon>Aedes</taxon>
        <taxon>Stegomyia</taxon>
    </lineage>
</organism>
<dbReference type="PaxDb" id="7159-AAEL013946-PA"/>
<evidence type="ECO:0000313" key="8">
    <source>
        <dbReference type="EMBL" id="EAT33785.1"/>
    </source>
</evidence>
<reference evidence="8" key="1">
    <citation type="submission" date="2005-10" db="EMBL/GenBank/DDBJ databases">
        <authorList>
            <person name="Loftus B.J."/>
            <person name="Nene V.M."/>
            <person name="Hannick L.I."/>
            <person name="Bidwell S."/>
            <person name="Haas B."/>
            <person name="Amedeo P."/>
            <person name="Orvis J."/>
            <person name="Wortman J.R."/>
            <person name="White O.R."/>
            <person name="Salzberg S."/>
            <person name="Shumway M."/>
            <person name="Koo H."/>
            <person name="Zhao Y."/>
            <person name="Holmes M."/>
            <person name="Miller J."/>
            <person name="Schatz M."/>
            <person name="Pop M."/>
            <person name="Pai G."/>
            <person name="Utterback T."/>
            <person name="Rogers Y.-H."/>
            <person name="Kravitz S."/>
            <person name="Fraser C.M."/>
        </authorList>
    </citation>
    <scope>NUCLEOTIDE SEQUENCE</scope>
    <source>
        <strain evidence="8">Liverpool</strain>
    </source>
</reference>
<dbReference type="SUPFAM" id="SSF47459">
    <property type="entry name" value="HLH, helix-loop-helix DNA-binding domain"/>
    <property type="match status" value="1"/>
</dbReference>
<keyword evidence="3" id="KW-0238">DNA-binding</keyword>
<feature type="domain" description="BHLH" evidence="7">
    <location>
        <begin position="39"/>
        <end position="79"/>
    </location>
</feature>
<dbReference type="eggNOG" id="KOG3582">
    <property type="taxonomic scope" value="Eukaryota"/>
</dbReference>
<dbReference type="STRING" id="7159.Q16HQ5"/>
<name>Q16HQ5_AEDAE</name>
<dbReference type="GO" id="GO:0000978">
    <property type="term" value="F:RNA polymerase II cis-regulatory region sequence-specific DNA binding"/>
    <property type="evidence" value="ECO:0007669"/>
    <property type="project" value="TreeGrafter"/>
</dbReference>
<evidence type="ECO:0000256" key="5">
    <source>
        <dbReference type="ARBA" id="ARBA00023242"/>
    </source>
</evidence>
<feature type="compositionally biased region" description="Basic and acidic residues" evidence="6">
    <location>
        <begin position="34"/>
        <end position="51"/>
    </location>
</feature>
<proteinExistence type="predicted"/>
<sequence length="79" mass="8833">MSPVGMASGLRESSSASPSTGSGVGNKFHQQQQHRSEHQRRTGHIHAEQKRRYNIKNGFDMLHSLIPQLQQNPNAKISE</sequence>
<dbReference type="InterPro" id="IPR052207">
    <property type="entry name" value="Max-like/E-box_TFs"/>
</dbReference>
<accession>Q16HQ5</accession>